<evidence type="ECO:0000313" key="2">
    <source>
        <dbReference type="Proteomes" id="UP001227230"/>
    </source>
</evidence>
<dbReference type="EMBL" id="CP126663">
    <property type="protein sequence ID" value="WKA06872.1"/>
    <property type="molecule type" value="Genomic_DNA"/>
</dbReference>
<evidence type="ECO:0000313" key="1">
    <source>
        <dbReference type="EMBL" id="WKA06872.1"/>
    </source>
</evidence>
<accession>A0ABY9DIK3</accession>
<proteinExistence type="predicted"/>
<keyword evidence="2" id="KW-1185">Reference proteome</keyword>
<sequence>MLAASATRADGAEELIAEKLQQAARWPAACWLAACWPAGAALAGGAAGGDGRAVRRRWHGCQVEGRLVRYSERQSMDQQVVTVDQFTVAMASIQEALASLRREIGG</sequence>
<organism evidence="1 2">
    <name type="scientific">Vitis vinifera</name>
    <name type="common">Grape</name>
    <dbReference type="NCBI Taxonomy" id="29760"/>
    <lineage>
        <taxon>Eukaryota</taxon>
        <taxon>Viridiplantae</taxon>
        <taxon>Streptophyta</taxon>
        <taxon>Embryophyta</taxon>
        <taxon>Tracheophyta</taxon>
        <taxon>Spermatophyta</taxon>
        <taxon>Magnoliopsida</taxon>
        <taxon>eudicotyledons</taxon>
        <taxon>Gunneridae</taxon>
        <taxon>Pentapetalae</taxon>
        <taxon>rosids</taxon>
        <taxon>Vitales</taxon>
        <taxon>Vitaceae</taxon>
        <taxon>Viteae</taxon>
        <taxon>Vitis</taxon>
    </lineage>
</organism>
<gene>
    <name evidence="1" type="ORF">VitviT2T_024752</name>
</gene>
<dbReference type="Proteomes" id="UP001227230">
    <property type="component" value="Chromosome 16"/>
</dbReference>
<reference evidence="1 2" key="1">
    <citation type="journal article" date="2023" name="Hortic Res">
        <title>The complete reference genome for grapevine (Vitis vinifera L.) genetics and breeding.</title>
        <authorList>
            <person name="Shi X."/>
            <person name="Cao S."/>
            <person name="Wang X."/>
            <person name="Huang S."/>
            <person name="Wang Y."/>
            <person name="Liu Z."/>
            <person name="Liu W."/>
            <person name="Leng X."/>
            <person name="Peng Y."/>
            <person name="Wang N."/>
            <person name="Wang Y."/>
            <person name="Ma Z."/>
            <person name="Xu X."/>
            <person name="Zhang F."/>
            <person name="Xue H."/>
            <person name="Zhong H."/>
            <person name="Wang Y."/>
            <person name="Zhang K."/>
            <person name="Velt A."/>
            <person name="Avia K."/>
            <person name="Holtgrawe D."/>
            <person name="Grimplet J."/>
            <person name="Matus J.T."/>
            <person name="Ware D."/>
            <person name="Wu X."/>
            <person name="Wang H."/>
            <person name="Liu C."/>
            <person name="Fang Y."/>
            <person name="Rustenholz C."/>
            <person name="Cheng Z."/>
            <person name="Xiao H."/>
            <person name="Zhou Y."/>
        </authorList>
    </citation>
    <scope>NUCLEOTIDE SEQUENCE [LARGE SCALE GENOMIC DNA]</scope>
    <source>
        <strain evidence="2">cv. Pinot noir / PN40024</strain>
        <tissue evidence="1">Leaf</tissue>
    </source>
</reference>
<name>A0ABY9DIK3_VITVI</name>
<protein>
    <submittedName>
        <fullName evidence="1">Uncharacterized protein</fullName>
    </submittedName>
</protein>